<organism evidence="1 2">
    <name type="scientific">Holotrichia oblita</name>
    <name type="common">Chafer beetle</name>
    <dbReference type="NCBI Taxonomy" id="644536"/>
    <lineage>
        <taxon>Eukaryota</taxon>
        <taxon>Metazoa</taxon>
        <taxon>Ecdysozoa</taxon>
        <taxon>Arthropoda</taxon>
        <taxon>Hexapoda</taxon>
        <taxon>Insecta</taxon>
        <taxon>Pterygota</taxon>
        <taxon>Neoptera</taxon>
        <taxon>Endopterygota</taxon>
        <taxon>Coleoptera</taxon>
        <taxon>Polyphaga</taxon>
        <taxon>Scarabaeiformia</taxon>
        <taxon>Scarabaeidae</taxon>
        <taxon>Melolonthinae</taxon>
        <taxon>Holotrichia</taxon>
    </lineage>
</organism>
<evidence type="ECO:0000313" key="1">
    <source>
        <dbReference type="EMBL" id="KAI4472185.1"/>
    </source>
</evidence>
<comment type="caution">
    <text evidence="1">The sequence shown here is derived from an EMBL/GenBank/DDBJ whole genome shotgun (WGS) entry which is preliminary data.</text>
</comment>
<proteinExistence type="predicted"/>
<evidence type="ECO:0000313" key="2">
    <source>
        <dbReference type="Proteomes" id="UP001056778"/>
    </source>
</evidence>
<dbReference type="Proteomes" id="UP001056778">
    <property type="component" value="Chromosome 1"/>
</dbReference>
<protein>
    <submittedName>
        <fullName evidence="1">Helix-turn-helix psq domain</fullName>
    </submittedName>
</protein>
<keyword evidence="2" id="KW-1185">Reference proteome</keyword>
<dbReference type="EMBL" id="CM043015">
    <property type="protein sequence ID" value="KAI4472185.1"/>
    <property type="molecule type" value="Genomic_DNA"/>
</dbReference>
<name>A0ACB9TZL3_HOLOL</name>
<sequence length="94" mass="10295">MSLRSSFDNLDSTGFDLNLRTPGARTYRDYSEEAMLEAIEAVKAGMSKKLAAETFGVERTTFGRRIVGTHPKAVGRPTILTAQEEALIAKTQDS</sequence>
<gene>
    <name evidence="1" type="ORF">MML48_1g16450</name>
</gene>
<reference evidence="1" key="1">
    <citation type="submission" date="2022-04" db="EMBL/GenBank/DDBJ databases">
        <title>Chromosome-scale genome assembly of Holotrichia oblita Faldermann.</title>
        <authorList>
            <person name="Rongchong L."/>
        </authorList>
    </citation>
    <scope>NUCLEOTIDE SEQUENCE</scope>
    <source>
        <strain evidence="1">81SQS9</strain>
    </source>
</reference>
<accession>A0ACB9TZL3</accession>